<dbReference type="Proteomes" id="UP000092403">
    <property type="component" value="Unassembled WGS sequence"/>
</dbReference>
<accession>A0A150ITF8</accession>
<dbReference type="Gene3D" id="2.30.30.110">
    <property type="match status" value="1"/>
</dbReference>
<dbReference type="Pfam" id="PF02452">
    <property type="entry name" value="PemK_toxin"/>
    <property type="match status" value="1"/>
</dbReference>
<dbReference type="EMBL" id="LNJC01000006">
    <property type="protein sequence ID" value="KYC50923.1"/>
    <property type="molecule type" value="Genomic_DNA"/>
</dbReference>
<sequence>MKYRWKIFLAELNPVRGSEQGKTRPVIVISNEEMNNILPVLNVLPITSKKESRKVYINEVFLPKGIANIDRDSIVLTYQIRTIDKSRLIKEIGTLEDEIIKDRILESLVYQLGLL</sequence>
<evidence type="ECO:0000313" key="3">
    <source>
        <dbReference type="EMBL" id="KYC50923.1"/>
    </source>
</evidence>
<accession>A0A150J101</accession>
<dbReference type="GO" id="GO:0006402">
    <property type="term" value="P:mRNA catabolic process"/>
    <property type="evidence" value="ECO:0007669"/>
    <property type="project" value="TreeGrafter"/>
</dbReference>
<dbReference type="EMBL" id="LNGE01000007">
    <property type="protein sequence ID" value="KYC45949.1"/>
    <property type="molecule type" value="Genomic_DNA"/>
</dbReference>
<dbReference type="InterPro" id="IPR011067">
    <property type="entry name" value="Plasmid_toxin/cell-grow_inhib"/>
</dbReference>
<dbReference type="AlphaFoldDB" id="A0A150ITF8"/>
<accession>A0A150ILT3</accession>
<evidence type="ECO:0000313" key="4">
    <source>
        <dbReference type="Proteomes" id="UP000091929"/>
    </source>
</evidence>
<proteinExistence type="predicted"/>
<gene>
    <name evidence="1" type="ORF">APG10_00359</name>
    <name evidence="2" type="ORF">APG11_00505</name>
    <name evidence="3" type="ORF">APG12_00486</name>
</gene>
<evidence type="ECO:0000313" key="2">
    <source>
        <dbReference type="EMBL" id="KYC48266.1"/>
    </source>
</evidence>
<dbReference type="Proteomes" id="UP000092401">
    <property type="component" value="Unassembled WGS sequence"/>
</dbReference>
<name>A0A150ITF8_9EURY</name>
<organism evidence="2 4">
    <name type="scientific">Candidatus Methanofastidiosum methylothiophilum</name>
    <dbReference type="NCBI Taxonomy" id="1705564"/>
    <lineage>
        <taxon>Archaea</taxon>
        <taxon>Methanobacteriati</taxon>
        <taxon>Methanobacteriota</taxon>
        <taxon>Stenosarchaea group</taxon>
        <taxon>Candidatus Methanofastidiosia</taxon>
        <taxon>Candidatus Methanofastidiosales</taxon>
        <taxon>Candidatus Methanofastidiosaceae</taxon>
        <taxon>Candidatus Methanofastidiosum</taxon>
    </lineage>
</organism>
<evidence type="ECO:0000313" key="5">
    <source>
        <dbReference type="Proteomes" id="UP000092401"/>
    </source>
</evidence>
<dbReference type="GO" id="GO:0003677">
    <property type="term" value="F:DNA binding"/>
    <property type="evidence" value="ECO:0007669"/>
    <property type="project" value="InterPro"/>
</dbReference>
<dbReference type="PANTHER" id="PTHR33988">
    <property type="entry name" value="ENDORIBONUCLEASE MAZF-RELATED"/>
    <property type="match status" value="1"/>
</dbReference>
<comment type="caution">
    <text evidence="2">The sequence shown here is derived from an EMBL/GenBank/DDBJ whole genome shotgun (WGS) entry which is preliminary data.</text>
</comment>
<dbReference type="GO" id="GO:0016075">
    <property type="term" value="P:rRNA catabolic process"/>
    <property type="evidence" value="ECO:0007669"/>
    <property type="project" value="TreeGrafter"/>
</dbReference>
<dbReference type="InterPro" id="IPR003477">
    <property type="entry name" value="PemK-like"/>
</dbReference>
<evidence type="ECO:0000313" key="1">
    <source>
        <dbReference type="EMBL" id="KYC45949.1"/>
    </source>
</evidence>
<dbReference type="EMBL" id="LNGF01000008">
    <property type="protein sequence ID" value="KYC48266.1"/>
    <property type="molecule type" value="Genomic_DNA"/>
</dbReference>
<dbReference type="Proteomes" id="UP000091929">
    <property type="component" value="Unassembled WGS sequence"/>
</dbReference>
<dbReference type="SUPFAM" id="SSF50118">
    <property type="entry name" value="Cell growth inhibitor/plasmid maintenance toxic component"/>
    <property type="match status" value="1"/>
</dbReference>
<protein>
    <submittedName>
        <fullName evidence="2">Toxin MazF</fullName>
    </submittedName>
</protein>
<dbReference type="PIRSF" id="PIRSF033490">
    <property type="entry name" value="MazF"/>
    <property type="match status" value="1"/>
</dbReference>
<dbReference type="GO" id="GO:0004521">
    <property type="term" value="F:RNA endonuclease activity"/>
    <property type="evidence" value="ECO:0007669"/>
    <property type="project" value="TreeGrafter"/>
</dbReference>
<reference evidence="4 5" key="1">
    <citation type="journal article" date="2016" name="ISME J.">
        <title>Chasing the elusive Euryarchaeota class WSA2: genomes reveal a uniquely fastidious methyl-reducing methanogen.</title>
        <authorList>
            <person name="Nobu M.K."/>
            <person name="Narihiro T."/>
            <person name="Kuroda K."/>
            <person name="Mei R."/>
            <person name="Liu W.T."/>
        </authorList>
    </citation>
    <scope>NUCLEOTIDE SEQUENCE [LARGE SCALE GENOMIC DNA]</scope>
    <source>
        <strain evidence="1">B03fssc0709_Meth_Bin005</strain>
        <strain evidence="2">B15fssc0709_Meth_Bin003</strain>
        <strain evidence="3">BMIXfssc0709_Meth_Bin006</strain>
    </source>
</reference>